<keyword evidence="3 6" id="KW-1133">Transmembrane helix</keyword>
<dbReference type="InterPro" id="IPR006634">
    <property type="entry name" value="TLC-dom"/>
</dbReference>
<evidence type="ECO:0000256" key="3">
    <source>
        <dbReference type="ARBA" id="ARBA00022989"/>
    </source>
</evidence>
<dbReference type="Pfam" id="PF03798">
    <property type="entry name" value="TRAM_LAG1_CLN8"/>
    <property type="match status" value="1"/>
</dbReference>
<evidence type="ECO:0000256" key="6">
    <source>
        <dbReference type="SAM" id="Phobius"/>
    </source>
</evidence>
<organism evidence="8 9">
    <name type="scientific">Chlorella ohadii</name>
    <dbReference type="NCBI Taxonomy" id="2649997"/>
    <lineage>
        <taxon>Eukaryota</taxon>
        <taxon>Viridiplantae</taxon>
        <taxon>Chlorophyta</taxon>
        <taxon>core chlorophytes</taxon>
        <taxon>Trebouxiophyceae</taxon>
        <taxon>Chlorellales</taxon>
        <taxon>Chlorellaceae</taxon>
        <taxon>Chlorella clade</taxon>
        <taxon>Chlorella</taxon>
    </lineage>
</organism>
<feature type="transmembrane region" description="Helical" evidence="6">
    <location>
        <begin position="140"/>
        <end position="158"/>
    </location>
</feature>
<evidence type="ECO:0000256" key="1">
    <source>
        <dbReference type="ARBA" id="ARBA00004141"/>
    </source>
</evidence>
<dbReference type="GO" id="GO:0016020">
    <property type="term" value="C:membrane"/>
    <property type="evidence" value="ECO:0007669"/>
    <property type="project" value="UniProtKB-SubCell"/>
</dbReference>
<keyword evidence="9" id="KW-1185">Reference proteome</keyword>
<dbReference type="GO" id="GO:0005783">
    <property type="term" value="C:endoplasmic reticulum"/>
    <property type="evidence" value="ECO:0007669"/>
    <property type="project" value="TreeGrafter"/>
</dbReference>
<dbReference type="PANTHER" id="PTHR13439">
    <property type="entry name" value="CT120 PROTEIN"/>
    <property type="match status" value="1"/>
</dbReference>
<evidence type="ECO:0000256" key="4">
    <source>
        <dbReference type="ARBA" id="ARBA00023136"/>
    </source>
</evidence>
<accession>A0AAD5E0J6</accession>
<evidence type="ECO:0000313" key="8">
    <source>
        <dbReference type="EMBL" id="KAI7845956.1"/>
    </source>
</evidence>
<dbReference type="PROSITE" id="PS50922">
    <property type="entry name" value="TLC"/>
    <property type="match status" value="1"/>
</dbReference>
<feature type="domain" description="TLC" evidence="7">
    <location>
        <begin position="1"/>
        <end position="169"/>
    </location>
</feature>
<proteinExistence type="predicted"/>
<dbReference type="SMART" id="SM00724">
    <property type="entry name" value="TLC"/>
    <property type="match status" value="1"/>
</dbReference>
<gene>
    <name evidence="8" type="ORF">COHA_000502</name>
</gene>
<feature type="transmembrane region" description="Helical" evidence="6">
    <location>
        <begin position="16"/>
        <end position="37"/>
    </location>
</feature>
<keyword evidence="2 5" id="KW-0812">Transmembrane</keyword>
<name>A0AAD5E0J6_9CHLO</name>
<evidence type="ECO:0000256" key="5">
    <source>
        <dbReference type="PROSITE-ProRule" id="PRU00205"/>
    </source>
</evidence>
<dbReference type="Proteomes" id="UP001205105">
    <property type="component" value="Unassembled WGS sequence"/>
</dbReference>
<evidence type="ECO:0000313" key="9">
    <source>
        <dbReference type="Proteomes" id="UP001205105"/>
    </source>
</evidence>
<dbReference type="AlphaFoldDB" id="A0AAD5E0J6"/>
<dbReference type="EMBL" id="JADXDR010000011">
    <property type="protein sequence ID" value="KAI7845956.1"/>
    <property type="molecule type" value="Genomic_DNA"/>
</dbReference>
<dbReference type="PANTHER" id="PTHR13439:SF0">
    <property type="entry name" value="TOPOISOMERASE I DAMAGE AFFECTED PROTEIN 4"/>
    <property type="match status" value="1"/>
</dbReference>
<comment type="subcellular location">
    <subcellularLocation>
        <location evidence="1">Membrane</location>
        <topology evidence="1">Multi-pass membrane protein</topology>
    </subcellularLocation>
</comment>
<protein>
    <recommendedName>
        <fullName evidence="7">TLC domain-containing protein</fullName>
    </recommendedName>
</protein>
<reference evidence="8" key="1">
    <citation type="submission" date="2020-11" db="EMBL/GenBank/DDBJ databases">
        <title>Chlorella ohadii genome sequencing and assembly.</title>
        <authorList>
            <person name="Murik O."/>
            <person name="Treves H."/>
            <person name="Kedem I."/>
            <person name="Shotland Y."/>
            <person name="Kaplan A."/>
        </authorList>
    </citation>
    <scope>NUCLEOTIDE SEQUENCE</scope>
    <source>
        <strain evidence="8">1</strain>
    </source>
</reference>
<feature type="transmembrane region" description="Helical" evidence="6">
    <location>
        <begin position="98"/>
        <end position="120"/>
    </location>
</feature>
<evidence type="ECO:0000259" key="7">
    <source>
        <dbReference type="PROSITE" id="PS50922"/>
    </source>
</evidence>
<comment type="caution">
    <text evidence="8">The sequence shown here is derived from an EMBL/GenBank/DDBJ whole genome shotgun (WGS) entry which is preliminary data.</text>
</comment>
<sequence>MGDVAFVLRTSPLSDAALGFSLGYFLTDLLLLVVHYPSFGGPEMAVHHVAALVSVAAAAFQGQAHAYTLALLATECTTPFVNLRWVLDKGGWKEHPVYTANGVALLLSWMVARVLLFLKFFHHVAAHHHEFSLITPLSRWLIYTVPITLFCLNVFWFYKILLGALKLFIGPKAGKDKRTRQTAPRPAGPTAAAAAVAAAAGDRKEL</sequence>
<keyword evidence="4 5" id="KW-0472">Membrane</keyword>
<dbReference type="InterPro" id="IPR050846">
    <property type="entry name" value="TLCD"/>
</dbReference>
<evidence type="ECO:0000256" key="2">
    <source>
        <dbReference type="ARBA" id="ARBA00022692"/>
    </source>
</evidence>
<dbReference type="GO" id="GO:0055088">
    <property type="term" value="P:lipid homeostasis"/>
    <property type="evidence" value="ECO:0007669"/>
    <property type="project" value="TreeGrafter"/>
</dbReference>